<evidence type="ECO:0000256" key="2">
    <source>
        <dbReference type="SAM" id="Phobius"/>
    </source>
</evidence>
<accession>A0A6A6Q3E0</accession>
<feature type="transmembrane region" description="Helical" evidence="2">
    <location>
        <begin position="306"/>
        <end position="327"/>
    </location>
</feature>
<organism evidence="3 4">
    <name type="scientific">Neohortaea acidophila</name>
    <dbReference type="NCBI Taxonomy" id="245834"/>
    <lineage>
        <taxon>Eukaryota</taxon>
        <taxon>Fungi</taxon>
        <taxon>Dikarya</taxon>
        <taxon>Ascomycota</taxon>
        <taxon>Pezizomycotina</taxon>
        <taxon>Dothideomycetes</taxon>
        <taxon>Dothideomycetidae</taxon>
        <taxon>Mycosphaerellales</taxon>
        <taxon>Teratosphaeriaceae</taxon>
        <taxon>Neohortaea</taxon>
    </lineage>
</organism>
<dbReference type="EMBL" id="MU001632">
    <property type="protein sequence ID" value="KAF2486524.1"/>
    <property type="molecule type" value="Genomic_DNA"/>
</dbReference>
<feature type="transmembrane region" description="Helical" evidence="2">
    <location>
        <begin position="145"/>
        <end position="164"/>
    </location>
</feature>
<feature type="region of interest" description="Disordered" evidence="1">
    <location>
        <begin position="1"/>
        <end position="60"/>
    </location>
</feature>
<keyword evidence="4" id="KW-1185">Reference proteome</keyword>
<evidence type="ECO:0000313" key="3">
    <source>
        <dbReference type="EMBL" id="KAF2486524.1"/>
    </source>
</evidence>
<sequence>MQARGRRGGWEAGKSKSQGSSRQVPARLRLCLRLISSPSPHSPPSTTQAHCQHLSPNTPRIPLHHTIRVANMVATRNHPVDFDENATASPAPTTTSSPRKRATRTSNHTAASTSPPPSPTKTRQVTTTSTRSSATWAHTPSNLTLIWLAISLPLVIWDTGYVLLRPYSMPGGFLHKPLWTPYDLYGRVDHVYGFKAFEARSGWTAAQGTVNALETAVYLVYLYVVFAYGKAERKQGSGAPAKGALSEVGLGALAERRTLYGRLAAWAVLVGFSTASLTFWKTVLYWLNEAFSGFDNIGHNSPAALLFLWIIPNGAWLVFPLYMMYVYGKEIIDGLETATARKTR</sequence>
<feature type="region of interest" description="Disordered" evidence="1">
    <location>
        <begin position="81"/>
        <end position="134"/>
    </location>
</feature>
<dbReference type="PANTHER" id="PTHR37919">
    <property type="entry name" value="PROTEIN CBG05606"/>
    <property type="match status" value="1"/>
</dbReference>
<feature type="compositionally biased region" description="Low complexity" evidence="1">
    <location>
        <begin position="86"/>
        <end position="97"/>
    </location>
</feature>
<reference evidence="3" key="1">
    <citation type="journal article" date="2020" name="Stud. Mycol.">
        <title>101 Dothideomycetes genomes: a test case for predicting lifestyles and emergence of pathogens.</title>
        <authorList>
            <person name="Haridas S."/>
            <person name="Albert R."/>
            <person name="Binder M."/>
            <person name="Bloem J."/>
            <person name="Labutti K."/>
            <person name="Salamov A."/>
            <person name="Andreopoulos B."/>
            <person name="Baker S."/>
            <person name="Barry K."/>
            <person name="Bills G."/>
            <person name="Bluhm B."/>
            <person name="Cannon C."/>
            <person name="Castanera R."/>
            <person name="Culley D."/>
            <person name="Daum C."/>
            <person name="Ezra D."/>
            <person name="Gonzalez J."/>
            <person name="Henrissat B."/>
            <person name="Kuo A."/>
            <person name="Liang C."/>
            <person name="Lipzen A."/>
            <person name="Lutzoni F."/>
            <person name="Magnuson J."/>
            <person name="Mondo S."/>
            <person name="Nolan M."/>
            <person name="Ohm R."/>
            <person name="Pangilinan J."/>
            <person name="Park H.-J."/>
            <person name="Ramirez L."/>
            <person name="Alfaro M."/>
            <person name="Sun H."/>
            <person name="Tritt A."/>
            <person name="Yoshinaga Y."/>
            <person name="Zwiers L.-H."/>
            <person name="Turgeon B."/>
            <person name="Goodwin S."/>
            <person name="Spatafora J."/>
            <person name="Crous P."/>
            <person name="Grigoriev I."/>
        </authorList>
    </citation>
    <scope>NUCLEOTIDE SEQUENCE</scope>
    <source>
        <strain evidence="3">CBS 113389</strain>
    </source>
</reference>
<name>A0A6A6Q3E0_9PEZI</name>
<evidence type="ECO:0000256" key="1">
    <source>
        <dbReference type="SAM" id="MobiDB-lite"/>
    </source>
</evidence>
<dbReference type="AlphaFoldDB" id="A0A6A6Q3E0"/>
<keyword evidence="2" id="KW-1133">Transmembrane helix</keyword>
<dbReference type="PANTHER" id="PTHR37919:SF2">
    <property type="entry name" value="EXPERA DOMAIN-CONTAINING PROTEIN"/>
    <property type="match status" value="1"/>
</dbReference>
<keyword evidence="2" id="KW-0812">Transmembrane</keyword>
<feature type="transmembrane region" description="Helical" evidence="2">
    <location>
        <begin position="263"/>
        <end position="286"/>
    </location>
</feature>
<keyword evidence="2" id="KW-0472">Membrane</keyword>
<dbReference type="Proteomes" id="UP000799767">
    <property type="component" value="Unassembled WGS sequence"/>
</dbReference>
<dbReference type="RefSeq" id="XP_033593093.1">
    <property type="nucleotide sequence ID" value="XM_033732695.1"/>
</dbReference>
<gene>
    <name evidence="3" type="ORF">BDY17DRAFT_291649</name>
</gene>
<dbReference type="GeneID" id="54473697"/>
<evidence type="ECO:0000313" key="4">
    <source>
        <dbReference type="Proteomes" id="UP000799767"/>
    </source>
</evidence>
<proteinExistence type="predicted"/>
<dbReference type="OrthoDB" id="60858at2759"/>
<feature type="compositionally biased region" description="Low complexity" evidence="1">
    <location>
        <begin position="120"/>
        <end position="134"/>
    </location>
</feature>
<feature type="compositionally biased region" description="Polar residues" evidence="1">
    <location>
        <begin position="46"/>
        <end position="58"/>
    </location>
</feature>
<protein>
    <submittedName>
        <fullName evidence="3">Uncharacterized protein</fullName>
    </submittedName>
</protein>